<dbReference type="GO" id="GO:0016712">
    <property type="term" value="F:oxidoreductase activity, acting on paired donors, with incorporation or reduction of molecular oxygen, reduced flavin or flavoprotein as one donor, and incorporation of one atom of oxygen"/>
    <property type="evidence" value="ECO:0007669"/>
    <property type="project" value="TreeGrafter"/>
</dbReference>
<reference evidence="5 6" key="2">
    <citation type="submission" date="2020-04" db="EMBL/GenBank/DDBJ databases">
        <authorList>
            <person name="Fomenkov A."/>
            <person name="Anton B.P."/>
            <person name="Roberts R.J."/>
        </authorList>
    </citation>
    <scope>NUCLEOTIDE SEQUENCE [LARGE SCALE GENOMIC DNA]</scope>
    <source>
        <strain evidence="5 6">S2</strain>
    </source>
</reference>
<dbReference type="PIRSF" id="PIRSF016578">
    <property type="entry name" value="HsaA"/>
    <property type="match status" value="1"/>
</dbReference>
<dbReference type="Gene3D" id="1.20.140.10">
    <property type="entry name" value="Butyryl-CoA Dehydrogenase, subunit A, domain 3"/>
    <property type="match status" value="1"/>
</dbReference>
<comment type="similarity">
    <text evidence="2">Belongs to the HpaH/HsaA monooxygenase family.</text>
</comment>
<name>A0A6H1P2J1_PRIMG</name>
<evidence type="ECO:0000313" key="6">
    <source>
        <dbReference type="Proteomes" id="UP000501868"/>
    </source>
</evidence>
<dbReference type="GO" id="GO:0005737">
    <property type="term" value="C:cytoplasm"/>
    <property type="evidence" value="ECO:0007669"/>
    <property type="project" value="TreeGrafter"/>
</dbReference>
<dbReference type="Gene3D" id="2.40.110.10">
    <property type="entry name" value="Butyryl-CoA Dehydrogenase, subunit A, domain 2"/>
    <property type="match status" value="1"/>
</dbReference>
<dbReference type="PANTHER" id="PTHR48083">
    <property type="entry name" value="MEDIUM-CHAIN SPECIFIC ACYL-COA DEHYDROGENASE, MITOCHONDRIAL-RELATED"/>
    <property type="match status" value="1"/>
</dbReference>
<dbReference type="InterPro" id="IPR037069">
    <property type="entry name" value="AcylCoA_DH/ox_N_sf"/>
</dbReference>
<accession>A0A6H1P2J1</accession>
<feature type="domain" description="Acyl-CoA dehydrogenase/oxidase N-terminal" evidence="3">
    <location>
        <begin position="9"/>
        <end position="104"/>
    </location>
</feature>
<dbReference type="PANTHER" id="PTHR48083:SF19">
    <property type="entry name" value="FLAVIN-DEPENDENT MONOOXYGENASE, OXYGENASE SUBUNIT HSAA"/>
    <property type="match status" value="1"/>
</dbReference>
<dbReference type="SUPFAM" id="SSF56645">
    <property type="entry name" value="Acyl-CoA dehydrogenase NM domain-like"/>
    <property type="match status" value="1"/>
</dbReference>
<dbReference type="GO" id="GO:0050660">
    <property type="term" value="F:flavin adenine dinucleotide binding"/>
    <property type="evidence" value="ECO:0007669"/>
    <property type="project" value="InterPro"/>
</dbReference>
<dbReference type="InterPro" id="IPR036250">
    <property type="entry name" value="AcylCo_DH-like_C"/>
</dbReference>
<dbReference type="InterPro" id="IPR013786">
    <property type="entry name" value="AcylCoA_DH/ox_N"/>
</dbReference>
<evidence type="ECO:0000256" key="2">
    <source>
        <dbReference type="ARBA" id="ARBA00049661"/>
    </source>
</evidence>
<dbReference type="AlphaFoldDB" id="A0A6H1P2J1"/>
<sequence>MEQRVLDTKKELVEKARSLIPKLREYGEEIEKTNSLPKEIIDDLQNEGTLKVLRPHLFGGYQTDMRTYTEVVTEISRGNGSAGWFVALSNIRDYMISYTFGEKALSEIYKQGEDVVLAGNFKPIKCDIKKVDGGYFIEEAQWPFVSGSPHADWCYFGFPIFDENGGVEMAIMVIPRNELEVLDDWYVMGLKGSGSNSCHIKNVFVPDHRVSLDRLASKGHYLIEPLKDVALYRSSFVPSLTLSIVGPALGLAKAAMDLFMERLPKAGIGNTFYNKQAEAPITHHQVAQAQLKIDSAEMHLYRAVDKIDSYAERGQVLDKNEIVKIKADFGYVNQLCKEAIDLLVAGVGSMFTYETNPIQRVYRDFLTMHLHGFITPSSLIETYGRVLCGQEPNTYFV</sequence>
<organism evidence="5 6">
    <name type="scientific">Priestia megaterium</name>
    <name type="common">Bacillus megaterium</name>
    <dbReference type="NCBI Taxonomy" id="1404"/>
    <lineage>
        <taxon>Bacteria</taxon>
        <taxon>Bacillati</taxon>
        <taxon>Bacillota</taxon>
        <taxon>Bacilli</taxon>
        <taxon>Bacillales</taxon>
        <taxon>Bacillaceae</taxon>
        <taxon>Priestia</taxon>
    </lineage>
</organism>
<dbReference type="EMBL" id="CP051128">
    <property type="protein sequence ID" value="QIZ07501.1"/>
    <property type="molecule type" value="Genomic_DNA"/>
</dbReference>
<dbReference type="InterPro" id="IPR050741">
    <property type="entry name" value="Acyl-CoA_dehydrogenase"/>
</dbReference>
<dbReference type="GO" id="GO:0003995">
    <property type="term" value="F:acyl-CoA dehydrogenase activity"/>
    <property type="evidence" value="ECO:0007669"/>
    <property type="project" value="TreeGrafter"/>
</dbReference>
<evidence type="ECO:0000313" key="5">
    <source>
        <dbReference type="EMBL" id="QIZ07501.1"/>
    </source>
</evidence>
<dbReference type="InterPro" id="IPR013107">
    <property type="entry name" value="Acyl-CoA_DH_C"/>
</dbReference>
<dbReference type="InterPro" id="IPR046373">
    <property type="entry name" value="Acyl-CoA_Oxase/DH_mid-dom_sf"/>
</dbReference>
<evidence type="ECO:0000259" key="3">
    <source>
        <dbReference type="Pfam" id="PF02771"/>
    </source>
</evidence>
<proteinExistence type="inferred from homology"/>
<dbReference type="Pfam" id="PF08028">
    <property type="entry name" value="Acyl-CoA_dh_2"/>
    <property type="match status" value="1"/>
</dbReference>
<dbReference type="InterPro" id="IPR009100">
    <property type="entry name" value="AcylCoA_DH/oxidase_NM_dom_sf"/>
</dbReference>
<dbReference type="Proteomes" id="UP000501868">
    <property type="component" value="Chromosome"/>
</dbReference>
<protein>
    <submittedName>
        <fullName evidence="5">Acyl-CoA dehydrogenase</fullName>
    </submittedName>
</protein>
<dbReference type="GO" id="GO:0033539">
    <property type="term" value="P:fatty acid beta-oxidation using acyl-CoA dehydrogenase"/>
    <property type="evidence" value="ECO:0007669"/>
    <property type="project" value="TreeGrafter"/>
</dbReference>
<feature type="domain" description="Acyl-CoA dehydrogenase C-terminal" evidence="4">
    <location>
        <begin position="243"/>
        <end position="374"/>
    </location>
</feature>
<dbReference type="SUPFAM" id="SSF47203">
    <property type="entry name" value="Acyl-CoA dehydrogenase C-terminal domain-like"/>
    <property type="match status" value="1"/>
</dbReference>
<keyword evidence="1" id="KW-0560">Oxidoreductase</keyword>
<gene>
    <name evidence="5" type="ORF">HFZ78_12825</name>
</gene>
<reference evidence="5 6" key="1">
    <citation type="submission" date="2020-04" db="EMBL/GenBank/DDBJ databases">
        <title>Genome-Wide Identification of 5-Methylcytosine Sites in Bacterial Genomes By High-Throughput Sequencing of MspJI Restriction Fragments.</title>
        <authorList>
            <person name="Wu V."/>
        </authorList>
    </citation>
    <scope>NUCLEOTIDE SEQUENCE [LARGE SCALE GENOMIC DNA]</scope>
    <source>
        <strain evidence="5 6">S2</strain>
    </source>
</reference>
<evidence type="ECO:0000259" key="4">
    <source>
        <dbReference type="Pfam" id="PF08028"/>
    </source>
</evidence>
<dbReference type="Pfam" id="PF02771">
    <property type="entry name" value="Acyl-CoA_dh_N"/>
    <property type="match status" value="1"/>
</dbReference>
<evidence type="ECO:0000256" key="1">
    <source>
        <dbReference type="ARBA" id="ARBA00023002"/>
    </source>
</evidence>
<dbReference type="Gene3D" id="1.10.540.10">
    <property type="entry name" value="Acyl-CoA dehydrogenase/oxidase, N-terminal domain"/>
    <property type="match status" value="1"/>
</dbReference>